<dbReference type="PANTHER" id="PTHR48043:SF161">
    <property type="entry name" value="UDP GLUCURONOSYLTRANSFERASE FAMILY 1 MEMBER A1"/>
    <property type="match status" value="1"/>
</dbReference>
<evidence type="ECO:0000313" key="13">
    <source>
        <dbReference type="Proteomes" id="UP000261520"/>
    </source>
</evidence>
<keyword evidence="6" id="KW-0256">Endoplasmic reticulum</keyword>
<dbReference type="InterPro" id="IPR050271">
    <property type="entry name" value="UDP-glycosyltransferase"/>
</dbReference>
<dbReference type="GO" id="GO:0005789">
    <property type="term" value="C:endoplasmic reticulum membrane"/>
    <property type="evidence" value="ECO:0007669"/>
    <property type="project" value="UniProtKB-SubCell"/>
</dbReference>
<reference evidence="12" key="2">
    <citation type="submission" date="2025-09" db="UniProtKB">
        <authorList>
            <consortium name="Ensembl"/>
        </authorList>
    </citation>
    <scope>IDENTIFICATION</scope>
</reference>
<dbReference type="Ensembl" id="ENSPMGT00000020530.1">
    <property type="protein sequence ID" value="ENSPMGP00000019256.1"/>
    <property type="gene ID" value="ENSPMGG00000015634.1"/>
</dbReference>
<keyword evidence="3 10" id="KW-0328">Glycosyltransferase</keyword>
<dbReference type="STRING" id="409849.ENSPMGP00000019256"/>
<evidence type="ECO:0000256" key="9">
    <source>
        <dbReference type="ARBA" id="ARBA00023180"/>
    </source>
</evidence>
<evidence type="ECO:0000256" key="5">
    <source>
        <dbReference type="ARBA" id="ARBA00022692"/>
    </source>
</evidence>
<evidence type="ECO:0000256" key="2">
    <source>
        <dbReference type="ARBA" id="ARBA00009995"/>
    </source>
</evidence>
<dbReference type="PROSITE" id="PS00375">
    <property type="entry name" value="UDPGT"/>
    <property type="match status" value="1"/>
</dbReference>
<evidence type="ECO:0000313" key="12">
    <source>
        <dbReference type="Ensembl" id="ENSPMGP00000019256.1"/>
    </source>
</evidence>
<organism evidence="12 13">
    <name type="scientific">Periophthalmus magnuspinnatus</name>
    <dbReference type="NCBI Taxonomy" id="409849"/>
    <lineage>
        <taxon>Eukaryota</taxon>
        <taxon>Metazoa</taxon>
        <taxon>Chordata</taxon>
        <taxon>Craniata</taxon>
        <taxon>Vertebrata</taxon>
        <taxon>Euteleostomi</taxon>
        <taxon>Actinopterygii</taxon>
        <taxon>Neopterygii</taxon>
        <taxon>Teleostei</taxon>
        <taxon>Neoteleostei</taxon>
        <taxon>Acanthomorphata</taxon>
        <taxon>Gobiaria</taxon>
        <taxon>Gobiiformes</taxon>
        <taxon>Gobioidei</taxon>
        <taxon>Gobiidae</taxon>
        <taxon>Oxudercinae</taxon>
        <taxon>Periophthalmus</taxon>
    </lineage>
</organism>
<evidence type="ECO:0000256" key="4">
    <source>
        <dbReference type="ARBA" id="ARBA00022679"/>
    </source>
</evidence>
<dbReference type="Proteomes" id="UP000261520">
    <property type="component" value="Unplaced"/>
</dbReference>
<protein>
    <recommendedName>
        <fullName evidence="11">UDP-glucuronosyltransferase</fullName>
        <ecNumber evidence="11">2.4.1.17</ecNumber>
    </recommendedName>
</protein>
<sequence length="529" mass="60171">VPTTATSFYAMGLFSALGLLLCLCMGLLEGGKILVAPVDGSHWLSMKILVKELVARGHEVIVLVPETSLLIKGSQSFSTVMYKVPYTKEELDAKMNELRKGLFKPPQLLDLMENVNRLVNFTTLQAKGCESLLQNRELMNQLREERFEVLLTDPFLPCGSLLSHLFSIPAVYFLRGLPCQLDTRANQCPSPPSFIPIYYSDNTDRMNFPQRVKNTLLYALETYLCTVMYASFDDLVSRYIDKDMTYERLLGEGAIWLLRYDFTFEWPRPIMPNMVFIGGINCAKKAPLPADLEEFVEGSGEDGFIVFTLGSMVSNMPKEIAKLFFDAFRQIPQRVLWRYEGEIPADAPKNVKVLKWLPQNDLLAHPKARVFMTHGGTHGMYEGICNGVPMLMFPLFGDQRDNVHRMVSKGVAEQLLIYDLTTDAIVTGLTKLIHDKSYHDNIKRLSDLHNDRPVSPLDLAVFWTEFVMRHNGADHLRVAAHDLNWIQYFCLDVLAFLALIVITVVWLTVKCCLFCTRKCCRRTAKKKQA</sequence>
<comment type="catalytic activity">
    <reaction evidence="11">
        <text>glucuronate acceptor + UDP-alpha-D-glucuronate = acceptor beta-D-glucuronoside + UDP + H(+)</text>
        <dbReference type="Rhea" id="RHEA:21032"/>
        <dbReference type="ChEBI" id="CHEBI:15378"/>
        <dbReference type="ChEBI" id="CHEBI:58052"/>
        <dbReference type="ChEBI" id="CHEBI:58223"/>
        <dbReference type="ChEBI" id="CHEBI:132367"/>
        <dbReference type="ChEBI" id="CHEBI:132368"/>
        <dbReference type="EC" id="2.4.1.17"/>
    </reaction>
</comment>
<keyword evidence="13" id="KW-1185">Reference proteome</keyword>
<dbReference type="Pfam" id="PF00201">
    <property type="entry name" value="UDPGT"/>
    <property type="match status" value="1"/>
</dbReference>
<dbReference type="PANTHER" id="PTHR48043">
    <property type="entry name" value="EG:EG0003.4 PROTEIN-RELATED"/>
    <property type="match status" value="1"/>
</dbReference>
<feature type="transmembrane region" description="Helical" evidence="11">
    <location>
        <begin position="6"/>
        <end position="28"/>
    </location>
</feature>
<keyword evidence="7 11" id="KW-1133">Transmembrane helix</keyword>
<comment type="caution">
    <text evidence="11">Lacks conserved residue(s) required for the propagation of feature annotation.</text>
</comment>
<dbReference type="FunFam" id="3.40.50.2000:FF:000176">
    <property type="entry name" value="UDP glucuronosyltransferase 1 family, polypeptide A7"/>
    <property type="match status" value="1"/>
</dbReference>
<reference evidence="12" key="1">
    <citation type="submission" date="2025-08" db="UniProtKB">
        <authorList>
            <consortium name="Ensembl"/>
        </authorList>
    </citation>
    <scope>IDENTIFICATION</scope>
</reference>
<name>A0A3B4ASD6_9GOBI</name>
<accession>A0A3B4ASD6</accession>
<keyword evidence="8 11" id="KW-0472">Membrane</keyword>
<keyword evidence="9" id="KW-0325">Glycoprotein</keyword>
<feature type="transmembrane region" description="Helical" evidence="11">
    <location>
        <begin position="485"/>
        <end position="509"/>
    </location>
</feature>
<evidence type="ECO:0000256" key="3">
    <source>
        <dbReference type="ARBA" id="ARBA00022676"/>
    </source>
</evidence>
<keyword evidence="4 10" id="KW-0808">Transferase</keyword>
<evidence type="ECO:0000256" key="7">
    <source>
        <dbReference type="ARBA" id="ARBA00022989"/>
    </source>
</evidence>
<comment type="similarity">
    <text evidence="2 10">Belongs to the UDP-glycosyltransferase family.</text>
</comment>
<keyword evidence="5 11" id="KW-0812">Transmembrane</keyword>
<evidence type="ECO:0000256" key="11">
    <source>
        <dbReference type="RuleBase" id="RU362059"/>
    </source>
</evidence>
<dbReference type="FunFam" id="3.40.50.2000:FF:000021">
    <property type="entry name" value="UDP-glucuronosyltransferase"/>
    <property type="match status" value="1"/>
</dbReference>
<dbReference type="EC" id="2.4.1.17" evidence="11"/>
<dbReference type="SUPFAM" id="SSF53756">
    <property type="entry name" value="UDP-Glycosyltransferase/glycogen phosphorylase"/>
    <property type="match status" value="1"/>
</dbReference>
<evidence type="ECO:0000256" key="6">
    <source>
        <dbReference type="ARBA" id="ARBA00022824"/>
    </source>
</evidence>
<evidence type="ECO:0000256" key="10">
    <source>
        <dbReference type="RuleBase" id="RU003718"/>
    </source>
</evidence>
<dbReference type="Gene3D" id="3.40.50.2000">
    <property type="entry name" value="Glycogen Phosphorylase B"/>
    <property type="match status" value="2"/>
</dbReference>
<dbReference type="GO" id="GO:0015020">
    <property type="term" value="F:glucuronosyltransferase activity"/>
    <property type="evidence" value="ECO:0007669"/>
    <property type="project" value="UniProtKB-EC"/>
</dbReference>
<evidence type="ECO:0000256" key="1">
    <source>
        <dbReference type="ARBA" id="ARBA00004389"/>
    </source>
</evidence>
<dbReference type="InterPro" id="IPR035595">
    <property type="entry name" value="UDP_glycos_trans_CS"/>
</dbReference>
<evidence type="ECO:0000256" key="8">
    <source>
        <dbReference type="ARBA" id="ARBA00023136"/>
    </source>
</evidence>
<comment type="subcellular location">
    <subcellularLocation>
        <location evidence="1">Endoplasmic reticulum membrane</location>
        <topology evidence="1">Single-pass membrane protein</topology>
    </subcellularLocation>
    <subcellularLocation>
        <location evidence="11">Membrane</location>
        <topology evidence="11">Single-pass membrane protein</topology>
    </subcellularLocation>
</comment>
<proteinExistence type="inferred from homology"/>
<dbReference type="AlphaFoldDB" id="A0A3B4ASD6"/>
<dbReference type="CDD" id="cd03784">
    <property type="entry name" value="GT1_Gtf-like"/>
    <property type="match status" value="1"/>
</dbReference>
<dbReference type="InterPro" id="IPR002213">
    <property type="entry name" value="UDP_glucos_trans"/>
</dbReference>